<dbReference type="InterPro" id="IPR006059">
    <property type="entry name" value="SBP"/>
</dbReference>
<dbReference type="EMBL" id="RBAH01000016">
    <property type="protein sequence ID" value="RKN79180.1"/>
    <property type="molecule type" value="Genomic_DNA"/>
</dbReference>
<accession>A0A3B0C242</accession>
<dbReference type="Proteomes" id="UP000282311">
    <property type="component" value="Unassembled WGS sequence"/>
</dbReference>
<dbReference type="SUPFAM" id="SSF53850">
    <property type="entry name" value="Periplasmic binding protein-like II"/>
    <property type="match status" value="1"/>
</dbReference>
<feature type="signal peptide" evidence="1">
    <location>
        <begin position="1"/>
        <end position="22"/>
    </location>
</feature>
<reference evidence="2 3" key="1">
    <citation type="journal article" date="2007" name="Int. J. Syst. Evol. Microbiol.">
        <title>Paenibacillus ginsengarvi sp. nov., isolated from soil from ginseng cultivation.</title>
        <authorList>
            <person name="Yoon M.H."/>
            <person name="Ten L.N."/>
            <person name="Im W.T."/>
        </authorList>
    </citation>
    <scope>NUCLEOTIDE SEQUENCE [LARGE SCALE GENOMIC DNA]</scope>
    <source>
        <strain evidence="2 3">KCTC 13059</strain>
    </source>
</reference>
<evidence type="ECO:0000313" key="2">
    <source>
        <dbReference type="EMBL" id="RKN79180.1"/>
    </source>
</evidence>
<dbReference type="PROSITE" id="PS51257">
    <property type="entry name" value="PROKAR_LIPOPROTEIN"/>
    <property type="match status" value="1"/>
</dbReference>
<organism evidence="2 3">
    <name type="scientific">Paenibacillus ginsengarvi</name>
    <dbReference type="NCBI Taxonomy" id="400777"/>
    <lineage>
        <taxon>Bacteria</taxon>
        <taxon>Bacillati</taxon>
        <taxon>Bacillota</taxon>
        <taxon>Bacilli</taxon>
        <taxon>Bacillales</taxon>
        <taxon>Paenibacillaceae</taxon>
        <taxon>Paenibacillus</taxon>
    </lineage>
</organism>
<evidence type="ECO:0000313" key="3">
    <source>
        <dbReference type="Proteomes" id="UP000282311"/>
    </source>
</evidence>
<dbReference type="OrthoDB" id="2515046at2"/>
<protein>
    <submittedName>
        <fullName evidence="2">Extracellular solute-binding protein</fullName>
    </submittedName>
</protein>
<evidence type="ECO:0000256" key="1">
    <source>
        <dbReference type="SAM" id="SignalP"/>
    </source>
</evidence>
<proteinExistence type="predicted"/>
<dbReference type="Gene3D" id="3.40.190.10">
    <property type="entry name" value="Periplasmic binding protein-like II"/>
    <property type="match status" value="1"/>
</dbReference>
<dbReference type="PANTHER" id="PTHR43649">
    <property type="entry name" value="ARABINOSE-BINDING PROTEIN-RELATED"/>
    <property type="match status" value="1"/>
</dbReference>
<dbReference type="RefSeq" id="WP_120749235.1">
    <property type="nucleotide sequence ID" value="NZ_RBAH01000016.1"/>
</dbReference>
<name>A0A3B0C242_9BACL</name>
<dbReference type="Pfam" id="PF01547">
    <property type="entry name" value="SBP_bac_1"/>
    <property type="match status" value="1"/>
</dbReference>
<keyword evidence="1" id="KW-0732">Signal</keyword>
<keyword evidence="3" id="KW-1185">Reference proteome</keyword>
<feature type="chain" id="PRO_5038874044" evidence="1">
    <location>
        <begin position="23"/>
        <end position="445"/>
    </location>
</feature>
<dbReference type="PANTHER" id="PTHR43649:SF12">
    <property type="entry name" value="DIACETYLCHITOBIOSE BINDING PROTEIN DASA"/>
    <property type="match status" value="1"/>
</dbReference>
<comment type="caution">
    <text evidence="2">The sequence shown here is derived from an EMBL/GenBank/DDBJ whole genome shotgun (WGS) entry which is preliminary data.</text>
</comment>
<sequence length="445" mass="49457">MSKKSMIAAMLVLSTLIGCSNGGSGGAGTGQDADGKSDVKPKTEEPIELIFHSNNGGNVEQFDSKYGNDLRKKFPNYTIKYIPDAKGTSLPELMAANQRIDILYNVLDAALQPLIEYNLQYDMTDLAKKHQVDLTAFEPTVIDAIRNSSGGKLYMLPTENQVLVLFYNKGIFDKFGVPYPKDGMTWDEANEIAKKLTRKEGDKQYLGIFNAAPAIMFKTNQFSEPYLDPKTGKSTFERESWKKLIQTLFLDPAKSQGYAERITELKRMPNRLDFTNTQEIAMFAFQYGFPLAVPKDLEKIDWDLVSLPTFKEQPGIGSQSASVSIGITSIAKNKDAAMEVIKYLTSAEYQMEISKKGVMSARIDDSIKKAFAQDSPSKGKNWKAVYYNKIAPISSKSLYESKVENLYGAAVMDVVTGKTDLNTALRETAEKADKAVAEEKQSKNK</sequence>
<dbReference type="AlphaFoldDB" id="A0A3B0C242"/>
<gene>
    <name evidence="2" type="ORF">D7M11_21095</name>
</gene>
<dbReference type="InterPro" id="IPR050490">
    <property type="entry name" value="Bact_solute-bd_prot1"/>
</dbReference>